<keyword evidence="6" id="KW-1185">Reference proteome</keyword>
<dbReference type="Gene3D" id="3.40.50.1450">
    <property type="entry name" value="HybD-like"/>
    <property type="match status" value="1"/>
</dbReference>
<dbReference type="GO" id="GO:0006508">
    <property type="term" value="P:proteolysis"/>
    <property type="evidence" value="ECO:0007669"/>
    <property type="project" value="UniProtKB-KW"/>
</dbReference>
<organism evidence="5 6">
    <name type="scientific">Rhodobium gokarnense</name>
    <dbReference type="NCBI Taxonomy" id="364296"/>
    <lineage>
        <taxon>Bacteria</taxon>
        <taxon>Pseudomonadati</taxon>
        <taxon>Pseudomonadota</taxon>
        <taxon>Alphaproteobacteria</taxon>
        <taxon>Hyphomicrobiales</taxon>
        <taxon>Rhodobiaceae</taxon>
        <taxon>Rhodobium</taxon>
    </lineage>
</organism>
<keyword evidence="4 5" id="KW-0378">Hydrolase</keyword>
<evidence type="ECO:0000256" key="1">
    <source>
        <dbReference type="ARBA" id="ARBA00006814"/>
    </source>
</evidence>
<dbReference type="EMBL" id="JAOQNS010000021">
    <property type="protein sequence ID" value="MCW2310227.1"/>
    <property type="molecule type" value="Genomic_DNA"/>
</dbReference>
<dbReference type="Pfam" id="PF01750">
    <property type="entry name" value="HycI"/>
    <property type="match status" value="1"/>
</dbReference>
<dbReference type="GO" id="GO:0008233">
    <property type="term" value="F:peptidase activity"/>
    <property type="evidence" value="ECO:0007669"/>
    <property type="project" value="UniProtKB-KW"/>
</dbReference>
<dbReference type="EC" id="3.4.23.-" evidence="5"/>
<gene>
    <name evidence="5" type="ORF">M2319_004593</name>
</gene>
<evidence type="ECO:0000313" key="5">
    <source>
        <dbReference type="EMBL" id="MCW2310227.1"/>
    </source>
</evidence>
<keyword evidence="2 5" id="KW-0645">Protease</keyword>
<name>A0ABT3HII4_9HYPH</name>
<protein>
    <submittedName>
        <fullName evidence="5">Hydrogenase maturation protease</fullName>
        <ecNumber evidence="5">3.4.23.-</ecNumber>
    </submittedName>
</protein>
<evidence type="ECO:0000313" key="6">
    <source>
        <dbReference type="Proteomes" id="UP001209755"/>
    </source>
</evidence>
<dbReference type="PANTHER" id="PTHR30302:SF1">
    <property type="entry name" value="HYDROGENASE 2 MATURATION PROTEASE"/>
    <property type="match status" value="1"/>
</dbReference>
<proteinExistence type="inferred from homology"/>
<accession>A0ABT3HII4</accession>
<evidence type="ECO:0000256" key="3">
    <source>
        <dbReference type="ARBA" id="ARBA00022750"/>
    </source>
</evidence>
<dbReference type="PANTHER" id="PTHR30302">
    <property type="entry name" value="HYDROGENASE 1 MATURATION PROTEASE"/>
    <property type="match status" value="1"/>
</dbReference>
<reference evidence="6" key="1">
    <citation type="submission" date="2023-07" db="EMBL/GenBank/DDBJ databases">
        <title>Genome sequencing of Purple Non-Sulfur Bacteria from various extreme environments.</title>
        <authorList>
            <person name="Mayer M."/>
        </authorList>
    </citation>
    <scope>NUCLEOTIDE SEQUENCE [LARGE SCALE GENOMIC DNA]</scope>
    <source>
        <strain evidence="6">DSM 17935</strain>
    </source>
</reference>
<dbReference type="NCBIfam" id="TIGR00072">
    <property type="entry name" value="hydrog_prot"/>
    <property type="match status" value="1"/>
</dbReference>
<dbReference type="Proteomes" id="UP001209755">
    <property type="component" value="Unassembled WGS sequence"/>
</dbReference>
<dbReference type="InterPro" id="IPR000671">
    <property type="entry name" value="Peptidase_A31"/>
</dbReference>
<comment type="similarity">
    <text evidence="1">Belongs to the peptidase A31 family.</text>
</comment>
<evidence type="ECO:0000256" key="2">
    <source>
        <dbReference type="ARBA" id="ARBA00022670"/>
    </source>
</evidence>
<dbReference type="InterPro" id="IPR023430">
    <property type="entry name" value="Pept_HybD-like_dom_sf"/>
</dbReference>
<comment type="caution">
    <text evidence="5">The sequence shown here is derived from an EMBL/GenBank/DDBJ whole genome shotgun (WGS) entry which is preliminary data.</text>
</comment>
<evidence type="ECO:0000256" key="4">
    <source>
        <dbReference type="ARBA" id="ARBA00022801"/>
    </source>
</evidence>
<sequence length="119" mass="12112">MTLRDGGTIGLGLLPDIADADALIVVDAAELHAAPGAVRVFEGAEMDAQVGRSKGSVHEIALSDVMTAAALSGSRPERRALIAIQPEILSWGTEPTGAVAAAIPDACAAIAGLVDKWTR</sequence>
<keyword evidence="3" id="KW-0064">Aspartyl protease</keyword>
<dbReference type="SUPFAM" id="SSF53163">
    <property type="entry name" value="HybD-like"/>
    <property type="match status" value="1"/>
</dbReference>